<proteinExistence type="inferred from homology"/>
<feature type="transmembrane region" description="Helical" evidence="7">
    <location>
        <begin position="67"/>
        <end position="90"/>
    </location>
</feature>
<name>A0ABW5Y1L9_9BACL</name>
<reference evidence="10" key="1">
    <citation type="journal article" date="2019" name="Int. J. Syst. Evol. Microbiol.">
        <title>The Global Catalogue of Microorganisms (GCM) 10K type strain sequencing project: providing services to taxonomists for standard genome sequencing and annotation.</title>
        <authorList>
            <consortium name="The Broad Institute Genomics Platform"/>
            <consortium name="The Broad Institute Genome Sequencing Center for Infectious Disease"/>
            <person name="Wu L."/>
            <person name="Ma J."/>
        </authorList>
    </citation>
    <scope>NUCLEOTIDE SEQUENCE [LARGE SCALE GENOMIC DNA]</scope>
    <source>
        <strain evidence="10">KCTC 33522</strain>
    </source>
</reference>
<evidence type="ECO:0000256" key="6">
    <source>
        <dbReference type="ARBA" id="ARBA00023136"/>
    </source>
</evidence>
<organism evidence="9 10">
    <name type="scientific">Kurthia populi</name>
    <dbReference type="NCBI Taxonomy" id="1562132"/>
    <lineage>
        <taxon>Bacteria</taxon>
        <taxon>Bacillati</taxon>
        <taxon>Bacillota</taxon>
        <taxon>Bacilli</taxon>
        <taxon>Bacillales</taxon>
        <taxon>Caryophanaceae</taxon>
        <taxon>Kurthia</taxon>
    </lineage>
</organism>
<evidence type="ECO:0000256" key="5">
    <source>
        <dbReference type="ARBA" id="ARBA00022989"/>
    </source>
</evidence>
<dbReference type="Proteomes" id="UP001597568">
    <property type="component" value="Unassembled WGS sequence"/>
</dbReference>
<keyword evidence="4 7" id="KW-0812">Transmembrane</keyword>
<feature type="transmembrane region" description="Helical" evidence="7">
    <location>
        <begin position="7"/>
        <end position="24"/>
    </location>
</feature>
<dbReference type="EMBL" id="JBHUOR010000106">
    <property type="protein sequence ID" value="MFD2869228.1"/>
    <property type="molecule type" value="Genomic_DNA"/>
</dbReference>
<accession>A0ABW5Y1L9</accession>
<evidence type="ECO:0000256" key="1">
    <source>
        <dbReference type="ARBA" id="ARBA00004651"/>
    </source>
</evidence>
<evidence type="ECO:0000256" key="2">
    <source>
        <dbReference type="ARBA" id="ARBA00022448"/>
    </source>
</evidence>
<comment type="similarity">
    <text evidence="7">Belongs to the binding-protein-dependent transport system permease family.</text>
</comment>
<feature type="transmembrane region" description="Helical" evidence="7">
    <location>
        <begin position="129"/>
        <end position="145"/>
    </location>
</feature>
<feature type="domain" description="ABC transmembrane type-1" evidence="8">
    <location>
        <begin position="59"/>
        <end position="252"/>
    </location>
</feature>
<evidence type="ECO:0000256" key="4">
    <source>
        <dbReference type="ARBA" id="ARBA00022692"/>
    </source>
</evidence>
<dbReference type="SUPFAM" id="SSF161098">
    <property type="entry name" value="MetI-like"/>
    <property type="match status" value="1"/>
</dbReference>
<dbReference type="PROSITE" id="PS50928">
    <property type="entry name" value="ABC_TM1"/>
    <property type="match status" value="1"/>
</dbReference>
<dbReference type="InterPro" id="IPR035906">
    <property type="entry name" value="MetI-like_sf"/>
</dbReference>
<evidence type="ECO:0000313" key="9">
    <source>
        <dbReference type="EMBL" id="MFD2869228.1"/>
    </source>
</evidence>
<feature type="transmembrane region" description="Helical" evidence="7">
    <location>
        <begin position="102"/>
        <end position="123"/>
    </location>
</feature>
<feature type="transmembrane region" description="Helical" evidence="7">
    <location>
        <begin position="195"/>
        <end position="213"/>
    </location>
</feature>
<feature type="transmembrane region" description="Helical" evidence="7">
    <location>
        <begin position="233"/>
        <end position="250"/>
    </location>
</feature>
<keyword evidence="10" id="KW-1185">Reference proteome</keyword>
<evidence type="ECO:0000256" key="7">
    <source>
        <dbReference type="RuleBase" id="RU363032"/>
    </source>
</evidence>
<dbReference type="InterPro" id="IPR000515">
    <property type="entry name" value="MetI-like"/>
</dbReference>
<keyword evidence="3" id="KW-1003">Cell membrane</keyword>
<keyword evidence="5 7" id="KW-1133">Transmembrane helix</keyword>
<keyword evidence="6 7" id="KW-0472">Membrane</keyword>
<comment type="caution">
    <text evidence="9">The sequence shown here is derived from an EMBL/GenBank/DDBJ whole genome shotgun (WGS) entry which is preliminary data.</text>
</comment>
<dbReference type="RefSeq" id="WP_380148018.1">
    <property type="nucleotide sequence ID" value="NZ_JBHUOR010000106.1"/>
</dbReference>
<dbReference type="PANTHER" id="PTHR43386">
    <property type="entry name" value="OLIGOPEPTIDE TRANSPORT SYSTEM PERMEASE PROTEIN APPC"/>
    <property type="match status" value="1"/>
</dbReference>
<dbReference type="CDD" id="cd06261">
    <property type="entry name" value="TM_PBP2"/>
    <property type="match status" value="1"/>
</dbReference>
<dbReference type="Pfam" id="PF00528">
    <property type="entry name" value="BPD_transp_1"/>
    <property type="match status" value="1"/>
</dbReference>
<keyword evidence="2 7" id="KW-0813">Transport</keyword>
<sequence length="260" mass="28833">MIQKISLILLGCISIIGLLAPWLVPNDPLYVDITKKLSAPSVAYPLGTDQLGRCIFSRLLMGIRYCLGTGVIIMGLSVSAALLISSVAVCKGGKVDSWFIRICDMLLAFPNVVLAFALVGMLGAGLKNIIIAITFAQTVYYARIFRSWLLTVKQQDYIAAAKLSGTKGFWLFKRHLWPNIKHTLWTFIALDMGKVLLEISSFSFIGLGVQAPTPEWGMMVNEGKQYIRQYPEMTLYPGLAIMSIVVLFYLSGNGMRRNIR</sequence>
<protein>
    <submittedName>
        <fullName evidence="9">ABC transporter permease subunit</fullName>
    </submittedName>
</protein>
<comment type="subcellular location">
    <subcellularLocation>
        <location evidence="1 7">Cell membrane</location>
        <topology evidence="1 7">Multi-pass membrane protein</topology>
    </subcellularLocation>
</comment>
<evidence type="ECO:0000313" key="10">
    <source>
        <dbReference type="Proteomes" id="UP001597568"/>
    </source>
</evidence>
<evidence type="ECO:0000256" key="3">
    <source>
        <dbReference type="ARBA" id="ARBA00022475"/>
    </source>
</evidence>
<gene>
    <name evidence="9" type="ORF">ACFSY7_12060</name>
</gene>
<dbReference type="InterPro" id="IPR050366">
    <property type="entry name" value="BP-dependent_transpt_permease"/>
</dbReference>
<dbReference type="PANTHER" id="PTHR43386:SF1">
    <property type="entry name" value="D,D-DIPEPTIDE TRANSPORT SYSTEM PERMEASE PROTEIN DDPC-RELATED"/>
    <property type="match status" value="1"/>
</dbReference>
<evidence type="ECO:0000259" key="8">
    <source>
        <dbReference type="PROSITE" id="PS50928"/>
    </source>
</evidence>
<dbReference type="Gene3D" id="1.10.3720.10">
    <property type="entry name" value="MetI-like"/>
    <property type="match status" value="1"/>
</dbReference>